<proteinExistence type="predicted"/>
<dbReference type="EMBL" id="VFMN01000001">
    <property type="protein sequence ID" value="TQJ08551.1"/>
    <property type="molecule type" value="Genomic_DNA"/>
</dbReference>
<gene>
    <name evidence="1" type="ORF">FB458_1641</name>
</gene>
<evidence type="ECO:0008006" key="3">
    <source>
        <dbReference type="Google" id="ProtNLM"/>
    </source>
</evidence>
<sequence length="133" mass="14380">MLSIDLAQALKSAGLAWTPASGDRFVIPVDDLTERVFVLSDVTADVHRFDSGDLIGFNGTTEWALDSIEQDKVVWFPREDQLRDLLGAAFVSLEQLPGGFAVTATGAGGVEARHVDTDAERAYARALLARLHP</sequence>
<keyword evidence="2" id="KW-1185">Reference proteome</keyword>
<evidence type="ECO:0000313" key="2">
    <source>
        <dbReference type="Proteomes" id="UP000317893"/>
    </source>
</evidence>
<dbReference type="OrthoDB" id="3295834at2"/>
<reference evidence="1 2" key="1">
    <citation type="submission" date="2019-06" db="EMBL/GenBank/DDBJ databases">
        <title>Sequencing the genomes of 1000 actinobacteria strains.</title>
        <authorList>
            <person name="Klenk H.-P."/>
        </authorList>
    </citation>
    <scope>NUCLEOTIDE SEQUENCE [LARGE SCALE GENOMIC DNA]</scope>
    <source>
        <strain evidence="1 2">DSM 18607</strain>
    </source>
</reference>
<evidence type="ECO:0000313" key="1">
    <source>
        <dbReference type="EMBL" id="TQJ08551.1"/>
    </source>
</evidence>
<dbReference type="AlphaFoldDB" id="A0A542DZN7"/>
<protein>
    <recommendedName>
        <fullName evidence="3">Pilus assembly protein CpaE</fullName>
    </recommendedName>
</protein>
<dbReference type="Proteomes" id="UP000317893">
    <property type="component" value="Unassembled WGS sequence"/>
</dbReference>
<comment type="caution">
    <text evidence="1">The sequence shown here is derived from an EMBL/GenBank/DDBJ whole genome shotgun (WGS) entry which is preliminary data.</text>
</comment>
<accession>A0A542DZN7</accession>
<organism evidence="1 2">
    <name type="scientific">Lapillicoccus jejuensis</name>
    <dbReference type="NCBI Taxonomy" id="402171"/>
    <lineage>
        <taxon>Bacteria</taxon>
        <taxon>Bacillati</taxon>
        <taxon>Actinomycetota</taxon>
        <taxon>Actinomycetes</taxon>
        <taxon>Micrococcales</taxon>
        <taxon>Intrasporangiaceae</taxon>
        <taxon>Lapillicoccus</taxon>
    </lineage>
</organism>
<dbReference type="RefSeq" id="WP_141848054.1">
    <property type="nucleotide sequence ID" value="NZ_BAAAPR010000004.1"/>
</dbReference>
<name>A0A542DZN7_9MICO</name>